<evidence type="ECO:0000313" key="1">
    <source>
        <dbReference type="EMBL" id="CAH1412876.1"/>
    </source>
</evidence>
<reference evidence="1 2" key="1">
    <citation type="submission" date="2022-01" db="EMBL/GenBank/DDBJ databases">
        <authorList>
            <person name="Xiong W."/>
            <person name="Schranz E."/>
        </authorList>
    </citation>
    <scope>NUCLEOTIDE SEQUENCE [LARGE SCALE GENOMIC DNA]</scope>
</reference>
<gene>
    <name evidence="1" type="ORF">LVIROSA_LOCUS863</name>
</gene>
<accession>A0AAU9LHF6</accession>
<proteinExistence type="predicted"/>
<dbReference type="AlphaFoldDB" id="A0AAU9LHF6"/>
<sequence>MKEHSATVATSNKVVADSVEVCKFTTEKVDKLIEESTTFMENFQTTFNSNTTSANEALKSLVFLFKTEKTKLQEIRTGLKSDHESFQANISSCEAV</sequence>
<name>A0AAU9LHF6_9ASTR</name>
<dbReference type="EMBL" id="CAKMRJ010000001">
    <property type="protein sequence ID" value="CAH1412876.1"/>
    <property type="molecule type" value="Genomic_DNA"/>
</dbReference>
<evidence type="ECO:0000313" key="2">
    <source>
        <dbReference type="Proteomes" id="UP001157418"/>
    </source>
</evidence>
<keyword evidence="2" id="KW-1185">Reference proteome</keyword>
<comment type="caution">
    <text evidence="1">The sequence shown here is derived from an EMBL/GenBank/DDBJ whole genome shotgun (WGS) entry which is preliminary data.</text>
</comment>
<protein>
    <submittedName>
        <fullName evidence="1">Uncharacterized protein</fullName>
    </submittedName>
</protein>
<organism evidence="1 2">
    <name type="scientific">Lactuca virosa</name>
    <dbReference type="NCBI Taxonomy" id="75947"/>
    <lineage>
        <taxon>Eukaryota</taxon>
        <taxon>Viridiplantae</taxon>
        <taxon>Streptophyta</taxon>
        <taxon>Embryophyta</taxon>
        <taxon>Tracheophyta</taxon>
        <taxon>Spermatophyta</taxon>
        <taxon>Magnoliopsida</taxon>
        <taxon>eudicotyledons</taxon>
        <taxon>Gunneridae</taxon>
        <taxon>Pentapetalae</taxon>
        <taxon>asterids</taxon>
        <taxon>campanulids</taxon>
        <taxon>Asterales</taxon>
        <taxon>Asteraceae</taxon>
        <taxon>Cichorioideae</taxon>
        <taxon>Cichorieae</taxon>
        <taxon>Lactucinae</taxon>
        <taxon>Lactuca</taxon>
    </lineage>
</organism>
<dbReference type="Proteomes" id="UP001157418">
    <property type="component" value="Unassembled WGS sequence"/>
</dbReference>